<dbReference type="Pfam" id="PF13690">
    <property type="entry name" value="CheX"/>
    <property type="match status" value="1"/>
</dbReference>
<dbReference type="RefSeq" id="WP_268043749.1">
    <property type="nucleotide sequence ID" value="NZ_CP104064.1"/>
</dbReference>
<dbReference type="SUPFAM" id="SSF103039">
    <property type="entry name" value="CheC-like"/>
    <property type="match status" value="1"/>
</dbReference>
<evidence type="ECO:0000313" key="4">
    <source>
        <dbReference type="Proteomes" id="UP001164803"/>
    </source>
</evidence>
<evidence type="ECO:0000313" key="3">
    <source>
        <dbReference type="EMBL" id="WAH36410.1"/>
    </source>
</evidence>
<dbReference type="InterPro" id="IPR028051">
    <property type="entry name" value="CheX-like_dom"/>
</dbReference>
<dbReference type="InterPro" id="IPR028976">
    <property type="entry name" value="CheC-like_sf"/>
</dbReference>
<evidence type="ECO:0000256" key="1">
    <source>
        <dbReference type="ARBA" id="ARBA00022500"/>
    </source>
</evidence>
<accession>A0ABY6Z363</accession>
<name>A0ABY6Z363_9BACL</name>
<gene>
    <name evidence="3" type="ORF">NZD86_19655</name>
</gene>
<evidence type="ECO:0000259" key="2">
    <source>
        <dbReference type="Pfam" id="PF13690"/>
    </source>
</evidence>
<dbReference type="Proteomes" id="UP001164803">
    <property type="component" value="Chromosome"/>
</dbReference>
<dbReference type="PANTHER" id="PTHR39452:SF1">
    <property type="entry name" value="CHEY-P PHOSPHATASE CHEX"/>
    <property type="match status" value="1"/>
</dbReference>
<dbReference type="PANTHER" id="PTHR39452">
    <property type="entry name" value="CHEY-P PHOSPHATASE CHEX"/>
    <property type="match status" value="1"/>
</dbReference>
<reference evidence="3" key="1">
    <citation type="submission" date="2022-08" db="EMBL/GenBank/DDBJ databases">
        <title>Alicyclobacillus dauci DSM2870, complete genome.</title>
        <authorList>
            <person name="Wang Q."/>
            <person name="Cai R."/>
            <person name="Wang Z."/>
        </authorList>
    </citation>
    <scope>NUCLEOTIDE SEQUENCE</scope>
    <source>
        <strain evidence="3">DSM 28700</strain>
    </source>
</reference>
<keyword evidence="4" id="KW-1185">Reference proteome</keyword>
<dbReference type="EMBL" id="CP104064">
    <property type="protein sequence ID" value="WAH36410.1"/>
    <property type="molecule type" value="Genomic_DNA"/>
</dbReference>
<dbReference type="CDD" id="cd17906">
    <property type="entry name" value="CheX"/>
    <property type="match status" value="1"/>
</dbReference>
<dbReference type="InterPro" id="IPR038756">
    <property type="entry name" value="CheX-like"/>
</dbReference>
<proteinExistence type="predicted"/>
<dbReference type="Gene3D" id="3.40.1550.10">
    <property type="entry name" value="CheC-like"/>
    <property type="match status" value="1"/>
</dbReference>
<protein>
    <submittedName>
        <fullName evidence="3">Chemotaxis protein CheX</fullName>
    </submittedName>
</protein>
<sequence>METATLVTEILNGTLSALSTVVPFPIEHGNAERLPNAFRQPEMGVLIGVTGDYHTRLVIDAKKEIFMALGASMYGMTVEGELLDSLIGEVGNMVGGNMCTNVSMNGIHLDITPPTVLIGDTKLTGFTYALSVPVIISSIGALRVSLLITE</sequence>
<feature type="domain" description="Chemotaxis phosphatase CheX-like" evidence="2">
    <location>
        <begin position="44"/>
        <end position="120"/>
    </location>
</feature>
<keyword evidence="1" id="KW-0145">Chemotaxis</keyword>
<organism evidence="3 4">
    <name type="scientific">Alicyclobacillus dauci</name>
    <dbReference type="NCBI Taxonomy" id="1475485"/>
    <lineage>
        <taxon>Bacteria</taxon>
        <taxon>Bacillati</taxon>
        <taxon>Bacillota</taxon>
        <taxon>Bacilli</taxon>
        <taxon>Bacillales</taxon>
        <taxon>Alicyclobacillaceae</taxon>
        <taxon>Alicyclobacillus</taxon>
    </lineage>
</organism>